<dbReference type="InterPro" id="IPR023214">
    <property type="entry name" value="HAD_sf"/>
</dbReference>
<dbReference type="PANTHER" id="PTHR46191">
    <property type="match status" value="1"/>
</dbReference>
<dbReference type="EMBL" id="JABFTP020000165">
    <property type="protein sequence ID" value="KAL3283880.1"/>
    <property type="molecule type" value="Genomic_DNA"/>
</dbReference>
<proteinExistence type="predicted"/>
<dbReference type="CDD" id="cd16415">
    <property type="entry name" value="HAD_dREG-2_like"/>
    <property type="match status" value="1"/>
</dbReference>
<evidence type="ECO:0008006" key="3">
    <source>
        <dbReference type="Google" id="ProtNLM"/>
    </source>
</evidence>
<dbReference type="Proteomes" id="UP001516400">
    <property type="component" value="Unassembled WGS sequence"/>
</dbReference>
<accession>A0ABD2P040</accession>
<protein>
    <recommendedName>
        <fullName evidence="3">Rhythmically expressed gene 2 protein</fullName>
    </recommendedName>
</protein>
<comment type="caution">
    <text evidence="1">The sequence shown here is derived from an EMBL/GenBank/DDBJ whole genome shotgun (WGS) entry which is preliminary data.</text>
</comment>
<organism evidence="1 2">
    <name type="scientific">Cryptolaemus montrouzieri</name>
    <dbReference type="NCBI Taxonomy" id="559131"/>
    <lineage>
        <taxon>Eukaryota</taxon>
        <taxon>Metazoa</taxon>
        <taxon>Ecdysozoa</taxon>
        <taxon>Arthropoda</taxon>
        <taxon>Hexapoda</taxon>
        <taxon>Insecta</taxon>
        <taxon>Pterygota</taxon>
        <taxon>Neoptera</taxon>
        <taxon>Endopterygota</taxon>
        <taxon>Coleoptera</taxon>
        <taxon>Polyphaga</taxon>
        <taxon>Cucujiformia</taxon>
        <taxon>Coccinelloidea</taxon>
        <taxon>Coccinellidae</taxon>
        <taxon>Scymninae</taxon>
        <taxon>Scymnini</taxon>
        <taxon>Cryptolaemus</taxon>
    </lineage>
</organism>
<keyword evidence="2" id="KW-1185">Reference proteome</keyword>
<dbReference type="InterPro" id="IPR051828">
    <property type="entry name" value="HAD-like_hydrolase_domain"/>
</dbReference>
<evidence type="ECO:0000313" key="1">
    <source>
        <dbReference type="EMBL" id="KAL3283880.1"/>
    </source>
</evidence>
<dbReference type="Gene3D" id="3.40.50.1000">
    <property type="entry name" value="HAD superfamily/HAD-like"/>
    <property type="match status" value="1"/>
</dbReference>
<name>A0ABD2P040_9CUCU</name>
<dbReference type="AlphaFoldDB" id="A0ABD2P040"/>
<dbReference type="PANTHER" id="PTHR46191:SF2">
    <property type="entry name" value="HALOACID DEHALOGENASE-LIKE HYDROLASE DOMAIN-CONTAINING PROTEIN 3"/>
    <property type="match status" value="1"/>
</dbReference>
<evidence type="ECO:0000313" key="2">
    <source>
        <dbReference type="Proteomes" id="UP001516400"/>
    </source>
</evidence>
<dbReference type="NCBIfam" id="TIGR02252">
    <property type="entry name" value="DREG-2"/>
    <property type="match status" value="1"/>
</dbReference>
<dbReference type="InterPro" id="IPR044924">
    <property type="entry name" value="HAD-SF_hydro_IA_REG-2-like_cap"/>
</dbReference>
<dbReference type="SFLD" id="SFLDG01129">
    <property type="entry name" value="C1.5:_HAD__Beta-PGM__Phosphata"/>
    <property type="match status" value="1"/>
</dbReference>
<gene>
    <name evidence="1" type="ORF">HHI36_018049</name>
</gene>
<reference evidence="1 2" key="1">
    <citation type="journal article" date="2021" name="BMC Biol.">
        <title>Horizontally acquired antibacterial genes associated with adaptive radiation of ladybird beetles.</title>
        <authorList>
            <person name="Li H.S."/>
            <person name="Tang X.F."/>
            <person name="Huang Y.H."/>
            <person name="Xu Z.Y."/>
            <person name="Chen M.L."/>
            <person name="Du X.Y."/>
            <person name="Qiu B.Y."/>
            <person name="Chen P.T."/>
            <person name="Zhang W."/>
            <person name="Slipinski A."/>
            <person name="Escalona H.E."/>
            <person name="Waterhouse R.M."/>
            <person name="Zwick A."/>
            <person name="Pang H."/>
        </authorList>
    </citation>
    <scope>NUCLEOTIDE SEQUENCE [LARGE SCALE GENOMIC DNA]</scope>
    <source>
        <strain evidence="1">SYSU2018</strain>
    </source>
</reference>
<dbReference type="InterPro" id="IPR006439">
    <property type="entry name" value="HAD-SF_hydro_IA"/>
</dbReference>
<dbReference type="NCBIfam" id="TIGR01549">
    <property type="entry name" value="HAD-SF-IA-v1"/>
    <property type="match status" value="1"/>
</dbReference>
<sequence>MKMHIHKIFPFRLITFDVTNTILNFTADIGKIYSETGEKYGVKCDPNELTQNFKRNYKVMNAKNPNFGQGTGISWQNWWNIVVNETFKNCHSDLSDSKLNSISKDLIAEYKKSRCWKPAPGALDLLNYLKDRGVRLGVISNFDPRLHDILSGINMNSYFKFVLTSYESGICKPNRKIFEKAMTESELKNLRNAECLHVGDTFELDYIGAKSAGWKSFLILRKKSIDLVDNKVLDKNHVFEDLRNLQDYMELQWNSYSVQ</sequence>
<dbReference type="InterPro" id="IPR036412">
    <property type="entry name" value="HAD-like_sf"/>
</dbReference>
<dbReference type="SFLD" id="SFLDS00003">
    <property type="entry name" value="Haloacid_Dehalogenase"/>
    <property type="match status" value="1"/>
</dbReference>
<dbReference type="Gene3D" id="1.10.150.720">
    <property type="entry name" value="Haloacid dehalogenase-like hydrolase"/>
    <property type="match status" value="1"/>
</dbReference>
<dbReference type="InterPro" id="IPR011949">
    <property type="entry name" value="HAD-SF_hydro_IA_REG-2-like"/>
</dbReference>
<dbReference type="SUPFAM" id="SSF56784">
    <property type="entry name" value="HAD-like"/>
    <property type="match status" value="1"/>
</dbReference>
<dbReference type="Pfam" id="PF00702">
    <property type="entry name" value="Hydrolase"/>
    <property type="match status" value="1"/>
</dbReference>